<name>A0A9N9J6J7_9GLOM</name>
<dbReference type="EMBL" id="CAJVQA010020578">
    <property type="protein sequence ID" value="CAG8764450.1"/>
    <property type="molecule type" value="Genomic_DNA"/>
</dbReference>
<keyword evidence="2" id="KW-1185">Reference proteome</keyword>
<evidence type="ECO:0000313" key="1">
    <source>
        <dbReference type="EMBL" id="CAG8764450.1"/>
    </source>
</evidence>
<proteinExistence type="predicted"/>
<protein>
    <submittedName>
        <fullName evidence="1">276_t:CDS:1</fullName>
    </submittedName>
</protein>
<comment type="caution">
    <text evidence="1">The sequence shown here is derived from an EMBL/GenBank/DDBJ whole genome shotgun (WGS) entry which is preliminary data.</text>
</comment>
<dbReference type="OrthoDB" id="2407789at2759"/>
<organism evidence="1 2">
    <name type="scientific">Cetraspora pellucida</name>
    <dbReference type="NCBI Taxonomy" id="1433469"/>
    <lineage>
        <taxon>Eukaryota</taxon>
        <taxon>Fungi</taxon>
        <taxon>Fungi incertae sedis</taxon>
        <taxon>Mucoromycota</taxon>
        <taxon>Glomeromycotina</taxon>
        <taxon>Glomeromycetes</taxon>
        <taxon>Diversisporales</taxon>
        <taxon>Gigasporaceae</taxon>
        <taxon>Cetraspora</taxon>
    </lineage>
</organism>
<dbReference type="AlphaFoldDB" id="A0A9N9J6J7"/>
<reference evidence="1" key="1">
    <citation type="submission" date="2021-06" db="EMBL/GenBank/DDBJ databases">
        <authorList>
            <person name="Kallberg Y."/>
            <person name="Tangrot J."/>
            <person name="Rosling A."/>
        </authorList>
    </citation>
    <scope>NUCLEOTIDE SEQUENCE</scope>
    <source>
        <strain evidence="1">FL966</strain>
    </source>
</reference>
<accession>A0A9N9J6J7</accession>
<evidence type="ECO:0000313" key="2">
    <source>
        <dbReference type="Proteomes" id="UP000789759"/>
    </source>
</evidence>
<dbReference type="Proteomes" id="UP000789759">
    <property type="component" value="Unassembled WGS sequence"/>
</dbReference>
<sequence length="114" mass="13121">MVNDLLEAWVDANILLENFNKFCEFLVKYCYEGSIIPGLSALKKQYLIKVFYKYIEKLQDEFVGLSVAIIIDKTTNSYAHSIINVLFSYKGKLKLVSVEFLQEVNNTSIDQLVL</sequence>
<gene>
    <name evidence="1" type="ORF">CPELLU_LOCUS15506</name>
</gene>